<dbReference type="Gene3D" id="3.20.80.10">
    <property type="entry name" value="Regulatory factor, effector binding domain"/>
    <property type="match status" value="1"/>
</dbReference>
<dbReference type="SUPFAM" id="SSF55136">
    <property type="entry name" value="Probable bacterial effector-binding domain"/>
    <property type="match status" value="1"/>
</dbReference>
<evidence type="ECO:0000313" key="2">
    <source>
        <dbReference type="EMBL" id="GBG33493.1"/>
    </source>
</evidence>
<name>A0A2R5GXR3_9STRA</name>
<keyword evidence="3" id="KW-1185">Reference proteome</keyword>
<accession>A0A2R5GXR3</accession>
<dbReference type="OrthoDB" id="6424451at2759"/>
<protein>
    <submittedName>
        <fullName evidence="2">Heme-binding-like protein At3g10130, chloroplastic</fullName>
    </submittedName>
</protein>
<dbReference type="EMBL" id="BEYU01000158">
    <property type="protein sequence ID" value="GBG33493.1"/>
    <property type="molecule type" value="Genomic_DNA"/>
</dbReference>
<organism evidence="2 3">
    <name type="scientific">Hondaea fermentalgiana</name>
    <dbReference type="NCBI Taxonomy" id="2315210"/>
    <lineage>
        <taxon>Eukaryota</taxon>
        <taxon>Sar</taxon>
        <taxon>Stramenopiles</taxon>
        <taxon>Bigyra</taxon>
        <taxon>Labyrinthulomycetes</taxon>
        <taxon>Thraustochytrida</taxon>
        <taxon>Thraustochytriidae</taxon>
        <taxon>Hondaea</taxon>
    </lineage>
</organism>
<dbReference type="Proteomes" id="UP000241890">
    <property type="component" value="Unassembled WGS sequence"/>
</dbReference>
<dbReference type="PANTHER" id="PTHR11220:SF58">
    <property type="entry name" value="SOUL HEME-BINDING FAMILY PROTEIN"/>
    <property type="match status" value="1"/>
</dbReference>
<comment type="caution">
    <text evidence="2">The sequence shown here is derived from an EMBL/GenBank/DDBJ whole genome shotgun (WGS) entry which is preliminary data.</text>
</comment>
<comment type="similarity">
    <text evidence="1">Belongs to the HEBP family.</text>
</comment>
<sequence length="224" mass="24922">MGSVFGKIDVETPSYDVLASFEQEKIEVRKYGARYEAYVVSSEFPDAKTEKEFSSAAFWTLAKYIGVMSTPQNEGQASHEPEAVDMTAPVVMSKTTKPQSIDMTAPVVMGGKTDEEQTMAFILPHKFVTQQEKPPTPSDKRVHIRLVEGETVAVNTFAGISSPDRSAKRALRTANTLENDLEGNQFKVVKDEDGNPIWTFRGYNSPFVLPCYRTNEVAIRVEAQ</sequence>
<dbReference type="PANTHER" id="PTHR11220">
    <property type="entry name" value="HEME-BINDING PROTEIN-RELATED"/>
    <property type="match status" value="1"/>
</dbReference>
<dbReference type="InterPro" id="IPR011256">
    <property type="entry name" value="Reg_factor_effector_dom_sf"/>
</dbReference>
<reference evidence="2 3" key="1">
    <citation type="submission" date="2017-12" db="EMBL/GenBank/DDBJ databases">
        <title>Sequencing, de novo assembly and annotation of complete genome of a new Thraustochytrid species, strain FCC1311.</title>
        <authorList>
            <person name="Sedici K."/>
            <person name="Godart F."/>
            <person name="Aiese Cigliano R."/>
            <person name="Sanseverino W."/>
            <person name="Barakat M."/>
            <person name="Ortet P."/>
            <person name="Marechal E."/>
            <person name="Cagnac O."/>
            <person name="Amato A."/>
        </authorList>
    </citation>
    <scope>NUCLEOTIDE SEQUENCE [LARGE SCALE GENOMIC DNA]</scope>
</reference>
<dbReference type="AlphaFoldDB" id="A0A2R5GXR3"/>
<dbReference type="InParanoid" id="A0A2R5GXR3"/>
<proteinExistence type="inferred from homology"/>
<dbReference type="InterPro" id="IPR006917">
    <property type="entry name" value="SOUL_heme-bd"/>
</dbReference>
<evidence type="ECO:0000256" key="1">
    <source>
        <dbReference type="ARBA" id="ARBA00009817"/>
    </source>
</evidence>
<dbReference type="Pfam" id="PF04832">
    <property type="entry name" value="SOUL"/>
    <property type="match status" value="1"/>
</dbReference>
<gene>
    <name evidence="2" type="ORF">FCC1311_097162</name>
</gene>
<evidence type="ECO:0000313" key="3">
    <source>
        <dbReference type="Proteomes" id="UP000241890"/>
    </source>
</evidence>